<dbReference type="CDD" id="cd06579">
    <property type="entry name" value="TM_PBP1_transp_AraH_like"/>
    <property type="match status" value="1"/>
</dbReference>
<evidence type="ECO:0000256" key="2">
    <source>
        <dbReference type="ARBA" id="ARBA00022448"/>
    </source>
</evidence>
<dbReference type="Pfam" id="PF02653">
    <property type="entry name" value="BPD_transp_2"/>
    <property type="match status" value="1"/>
</dbReference>
<dbReference type="GO" id="GO:0005886">
    <property type="term" value="C:plasma membrane"/>
    <property type="evidence" value="ECO:0007669"/>
    <property type="project" value="UniProtKB-SubCell"/>
</dbReference>
<reference evidence="9 10" key="1">
    <citation type="submission" date="2017-03" db="EMBL/GenBank/DDBJ databases">
        <title>Genome sequence of Clostridium hungatei DSM 14427.</title>
        <authorList>
            <person name="Poehlein A."/>
            <person name="Daniel R."/>
        </authorList>
    </citation>
    <scope>NUCLEOTIDE SEQUENCE [LARGE SCALE GENOMIC DNA]</scope>
    <source>
        <strain evidence="9 10">DSM 14427</strain>
    </source>
</reference>
<keyword evidence="3" id="KW-1003">Cell membrane</keyword>
<keyword evidence="5 8" id="KW-0812">Transmembrane</keyword>
<feature type="transmembrane region" description="Helical" evidence="8">
    <location>
        <begin position="79"/>
        <end position="96"/>
    </location>
</feature>
<accession>A0A1V4SLC1</accession>
<evidence type="ECO:0000256" key="1">
    <source>
        <dbReference type="ARBA" id="ARBA00004651"/>
    </source>
</evidence>
<dbReference type="STRING" id="48256.CLHUN_20720"/>
<feature type="transmembrane region" description="Helical" evidence="8">
    <location>
        <begin position="277"/>
        <end position="296"/>
    </location>
</feature>
<feature type="transmembrane region" description="Helical" evidence="8">
    <location>
        <begin position="54"/>
        <end position="74"/>
    </location>
</feature>
<evidence type="ECO:0000313" key="10">
    <source>
        <dbReference type="Proteomes" id="UP000191554"/>
    </source>
</evidence>
<evidence type="ECO:0000256" key="8">
    <source>
        <dbReference type="SAM" id="Phobius"/>
    </source>
</evidence>
<comment type="subcellular location">
    <subcellularLocation>
        <location evidence="1">Cell membrane</location>
        <topology evidence="1">Multi-pass membrane protein</topology>
    </subcellularLocation>
</comment>
<sequence length="326" mass="34752">MKNETVNNRFIKNKAFQNSDVMRQLTLVLVLLIQIVLFSSLSDNFLTSSNLINVLRQVSVTAIAAVGMFMIILLGDIDLSVGSVYAFIGVMAAVIFRATENAVITVFAALALGTVIGFSSGFITAKGKIPAFVTTLAIMSVCRGLAFIITDGTPIGVVNPKFTWFGSGYIFKTIPVPIVIMIIVFIIGFFLINFTRFGRYVYASGGNEQATRWSGIKTDRIKILVFTISGFLMGMSSLILAGRLGGGLPNAGNGAELDVITTVILGGTSLTGGKGKLWGVITGVVVIGVLNNGLTMLNVSSYWQQLVKGIIILIAVFLDKKASKSA</sequence>
<evidence type="ECO:0000256" key="3">
    <source>
        <dbReference type="ARBA" id="ARBA00022475"/>
    </source>
</evidence>
<evidence type="ECO:0000256" key="6">
    <source>
        <dbReference type="ARBA" id="ARBA00022989"/>
    </source>
</evidence>
<protein>
    <submittedName>
        <fullName evidence="9">Ribose transport system permease protein RbsC</fullName>
    </submittedName>
</protein>
<feature type="transmembrane region" description="Helical" evidence="8">
    <location>
        <begin position="223"/>
        <end position="245"/>
    </location>
</feature>
<gene>
    <name evidence="9" type="primary">rbsC_1</name>
    <name evidence="9" type="ORF">CLHUN_20720</name>
</gene>
<evidence type="ECO:0000256" key="4">
    <source>
        <dbReference type="ARBA" id="ARBA00022519"/>
    </source>
</evidence>
<feature type="transmembrane region" description="Helical" evidence="8">
    <location>
        <begin position="169"/>
        <end position="192"/>
    </location>
</feature>
<dbReference type="GO" id="GO:0022857">
    <property type="term" value="F:transmembrane transporter activity"/>
    <property type="evidence" value="ECO:0007669"/>
    <property type="project" value="InterPro"/>
</dbReference>
<evidence type="ECO:0000256" key="7">
    <source>
        <dbReference type="ARBA" id="ARBA00023136"/>
    </source>
</evidence>
<feature type="transmembrane region" description="Helical" evidence="8">
    <location>
        <begin position="129"/>
        <end position="149"/>
    </location>
</feature>
<keyword evidence="6 8" id="KW-1133">Transmembrane helix</keyword>
<dbReference type="AlphaFoldDB" id="A0A1V4SLC1"/>
<name>A0A1V4SLC1_RUMHU</name>
<feature type="transmembrane region" description="Helical" evidence="8">
    <location>
        <begin position="102"/>
        <end position="122"/>
    </location>
</feature>
<dbReference type="Proteomes" id="UP000191554">
    <property type="component" value="Unassembled WGS sequence"/>
</dbReference>
<keyword evidence="7 8" id="KW-0472">Membrane</keyword>
<comment type="caution">
    <text evidence="9">The sequence shown here is derived from an EMBL/GenBank/DDBJ whole genome shotgun (WGS) entry which is preliminary data.</text>
</comment>
<keyword evidence="4" id="KW-0997">Cell inner membrane</keyword>
<dbReference type="PANTHER" id="PTHR32196:SF21">
    <property type="entry name" value="ABC TRANSPORTER PERMEASE PROTEIN YPHD-RELATED"/>
    <property type="match status" value="1"/>
</dbReference>
<proteinExistence type="predicted"/>
<evidence type="ECO:0000256" key="5">
    <source>
        <dbReference type="ARBA" id="ARBA00022692"/>
    </source>
</evidence>
<evidence type="ECO:0000313" key="9">
    <source>
        <dbReference type="EMBL" id="OPX44047.1"/>
    </source>
</evidence>
<dbReference type="RefSeq" id="WP_080064510.1">
    <property type="nucleotide sequence ID" value="NZ_MZGX01000012.1"/>
</dbReference>
<dbReference type="InterPro" id="IPR001851">
    <property type="entry name" value="ABC_transp_permease"/>
</dbReference>
<organism evidence="9 10">
    <name type="scientific">Ruminiclostridium hungatei</name>
    <name type="common">Clostridium hungatei</name>
    <dbReference type="NCBI Taxonomy" id="48256"/>
    <lineage>
        <taxon>Bacteria</taxon>
        <taxon>Bacillati</taxon>
        <taxon>Bacillota</taxon>
        <taxon>Clostridia</taxon>
        <taxon>Eubacteriales</taxon>
        <taxon>Oscillospiraceae</taxon>
        <taxon>Ruminiclostridium</taxon>
    </lineage>
</organism>
<dbReference type="OrthoDB" id="9813906at2"/>
<keyword evidence="2" id="KW-0813">Transport</keyword>
<dbReference type="PANTHER" id="PTHR32196">
    <property type="entry name" value="ABC TRANSPORTER PERMEASE PROTEIN YPHD-RELATED-RELATED"/>
    <property type="match status" value="1"/>
</dbReference>
<feature type="transmembrane region" description="Helical" evidence="8">
    <location>
        <begin position="21"/>
        <end position="42"/>
    </location>
</feature>
<dbReference type="EMBL" id="MZGX01000012">
    <property type="protein sequence ID" value="OPX44047.1"/>
    <property type="molecule type" value="Genomic_DNA"/>
</dbReference>
<keyword evidence="10" id="KW-1185">Reference proteome</keyword>